<keyword evidence="1" id="KW-0862">Zinc</keyword>
<dbReference type="Pfam" id="PF13020">
    <property type="entry name" value="NOV_C"/>
    <property type="match status" value="1"/>
</dbReference>
<dbReference type="Proteomes" id="UP000033188">
    <property type="component" value="Chromosome 3"/>
</dbReference>
<name>A0A061D6E7_BABBI</name>
<reference evidence="5" key="1">
    <citation type="journal article" date="2014" name="Nucleic Acids Res.">
        <title>The evolutionary dynamics of variant antigen genes in Babesia reveal a history of genomic innovation underlying host-parasite interaction.</title>
        <authorList>
            <person name="Jackson A.P."/>
            <person name="Otto T.D."/>
            <person name="Darby A."/>
            <person name="Ramaprasad A."/>
            <person name="Xia D."/>
            <person name="Echaide I.E."/>
            <person name="Farber M."/>
            <person name="Gahlot S."/>
            <person name="Gamble J."/>
            <person name="Gupta D."/>
            <person name="Gupta Y."/>
            <person name="Jackson L."/>
            <person name="Malandrin L."/>
            <person name="Malas T.B."/>
            <person name="Moussa E."/>
            <person name="Nair M."/>
            <person name="Reid A.J."/>
            <person name="Sanders M."/>
            <person name="Sharma J."/>
            <person name="Tracey A."/>
            <person name="Quail M.A."/>
            <person name="Weir W."/>
            <person name="Wastling J.M."/>
            <person name="Hall N."/>
            <person name="Willadsen P."/>
            <person name="Lingelbach K."/>
            <person name="Shiels B."/>
            <person name="Tait A."/>
            <person name="Berriman M."/>
            <person name="Allred D.R."/>
            <person name="Pain A."/>
        </authorList>
    </citation>
    <scope>NUCLEOTIDE SEQUENCE [LARGE SCALE GENOMIC DNA]</scope>
    <source>
        <strain evidence="5">Bond</strain>
    </source>
</reference>
<dbReference type="VEuPathDB" id="PiroplasmaDB:BBBOND_0300330"/>
<evidence type="ECO:0000313" key="5">
    <source>
        <dbReference type="Proteomes" id="UP000033188"/>
    </source>
</evidence>
<dbReference type="SUPFAM" id="SSF55874">
    <property type="entry name" value="ATPase domain of HSP90 chaperone/DNA topoisomerase II/histidine kinase"/>
    <property type="match status" value="1"/>
</dbReference>
<dbReference type="InterPro" id="IPR052957">
    <property type="entry name" value="Auxin_embryo_med"/>
</dbReference>
<dbReference type="NCBIfam" id="NF047352">
    <property type="entry name" value="P_loop_sacsin"/>
    <property type="match status" value="1"/>
</dbReference>
<feature type="domain" description="SWIM-type" evidence="3">
    <location>
        <begin position="153"/>
        <end position="192"/>
    </location>
</feature>
<keyword evidence="1" id="KW-0863">Zinc-finger</keyword>
<dbReference type="RefSeq" id="XP_012768314.1">
    <property type="nucleotide sequence ID" value="XM_012912860.1"/>
</dbReference>
<feature type="region of interest" description="Disordered" evidence="2">
    <location>
        <begin position="813"/>
        <end position="848"/>
    </location>
</feature>
<dbReference type="Pfam" id="PF25794">
    <property type="entry name" value="SACS"/>
    <property type="match status" value="1"/>
</dbReference>
<dbReference type="InterPro" id="IPR007527">
    <property type="entry name" value="Znf_SWIM"/>
</dbReference>
<dbReference type="Gene3D" id="3.30.565.10">
    <property type="entry name" value="Histidine kinase-like ATPase, C-terminal domain"/>
    <property type="match status" value="1"/>
</dbReference>
<dbReference type="STRING" id="5866.A0A061D6E7"/>
<dbReference type="OMA" id="QMVGGVY"/>
<organism evidence="4 5">
    <name type="scientific">Babesia bigemina</name>
    <dbReference type="NCBI Taxonomy" id="5866"/>
    <lineage>
        <taxon>Eukaryota</taxon>
        <taxon>Sar</taxon>
        <taxon>Alveolata</taxon>
        <taxon>Apicomplexa</taxon>
        <taxon>Aconoidasida</taxon>
        <taxon>Piroplasmida</taxon>
        <taxon>Babesiidae</taxon>
        <taxon>Babesia</taxon>
    </lineage>
</organism>
<dbReference type="PROSITE" id="PS50966">
    <property type="entry name" value="ZF_SWIM"/>
    <property type="match status" value="1"/>
</dbReference>
<feature type="compositionally biased region" description="Polar residues" evidence="2">
    <location>
        <begin position="61"/>
        <end position="74"/>
    </location>
</feature>
<dbReference type="PANTHER" id="PTHR32387">
    <property type="entry name" value="WU:FJ29H11"/>
    <property type="match status" value="1"/>
</dbReference>
<accession>A0A061D6E7</accession>
<evidence type="ECO:0000256" key="2">
    <source>
        <dbReference type="SAM" id="MobiDB-lite"/>
    </source>
</evidence>
<dbReference type="GO" id="GO:0008270">
    <property type="term" value="F:zinc ion binding"/>
    <property type="evidence" value="ECO:0007669"/>
    <property type="project" value="UniProtKB-KW"/>
</dbReference>
<gene>
    <name evidence="4" type="ORF">BBBOND_0300330</name>
</gene>
<sequence length="2877" mass="319269">MAENPFVQAWPARSDGSYPAPHALQRPLNRPAAALSAGLPKASATHITPSVQIDPGCTPPQVASNDTLSQQCSDTKVGEPSPPIGGAYQSKEPENTDPFSQKSPIQERAPVSATDLEDGAWMKCMEKFNGFNKASVIAQMVGGVYTHLYTDYYVVHSQSENCRMVDMLFFNCSCPKVTFPCSHIMAAALAFNNRRYVGKVVLMKNIEQHVIKVLHKSKSKHATESVVSAIAAKVKTLCNNAQEEGMLLELLLGVVVRLFQVAYGLVPHDADIMGRSKSRYIERMGTGCWTGDAGGSDKPSAAHTAPESSQVLANLEKSDNNATSTTNVECSCDLTPDKSVEFLSRQLLGRFGFLMEDIGPLPEPSNEQDMVQNITSMVPMFRRILEEDYGINARSKKGHKALRKTISNALENHCKDQKVSPIVDGYALGYDYIERRKPPSQLMRAEDDPKSAVKMRELYDQIIASPMMADIHRVTKWSVTHQMNHGTLKGVLENFPLDVLGDMMFITLKNDSAIKVPSPKGFASPCDILQVMISAINNNDPRSFCAHGLTLLVSVKKISLLPPMSALTNAVNSLFLSQSLNVPGALFVAECIGLMPEMLILPFCSAYFDNTDAFGNKSMRHVAIHMYNLITKGRMSDSVREKLLLIGSFFNIPASVYCEKAKGILATSGTGCEEAPKVSNEQTAKYKSLKTVNKGSCTPSPIVYSAALPRADVRDAVIPEVQQTTQVSSICAAPDYKSSETYCALDNKQGPVTVSPSVSVNVENAHHNKAENEQVSAYVLLDQVDKWPTMKFSLAQEKRYVDLIVEKAHDTDNGGIDTIPKPEKGVPTRGHNITPSTPKTGGTPGVTASDAAHLHSQLWGTTDPELATRGKMLIRDIRYQEFGLAMNPQPGDNKSSQTPDNRHIAAVLSKQRQKIARSIERLAEDLYINRTHFQLELLQNADDNDYDVESPEIAFLLDQGGIVVINNERGFSEKDVRSICDIGASSKIGSNESKTGKFGIGFKSVFLVTQSPYVFSNGYHFMFSTNPNMLYNTDYILPHWVSLGKKNNPFGYVRTMLSDPGDTVYSAFVSQFVQRHGAIPNTLMYLPFKEDVASGKHGFFSDFQQLYPLHLAFLRKLTTITLVDITQCTVTRISKKMLVRKNVRMVVNSQAQPEVSLTTASSVVLPVNMLDARFQAIMISTEVGNIFNNISTVQDTCVCMLTHNFMLGKIERLSVGLSKKSSKGCAVTVGLPLLPDVVGGKTYSVYNVLPVADYGVPFMVNADFVLSASRQNIIGGDPWNIMLTKRAGEAFALMVLIISKAFRHLPNVYRNVLYAIPGKYAGTGGFEMCCAEARQLLQHMPWVAVEGESNLTVRPSNAVIPPDNTCLMSQKDAREITRAVFDPQLLKDCCDTYYASVEFHDPYLRAAMLDVGINEMDVAFICKLMIGLRTKIDVSIPLSSQPQLAQQFFRNIGVVLCLLERMALPSDIDGIREVLLLVDSQGMLIFVDDCTVFARSGMQTEIRGVHKVVSSSLFENRWEIEGYENRVACLLERLGCIELTEKGTLSKLITTNVRKILNSRDCLSCDDILKQGRDVLHFLALNCDKLASLGPKDIEVIRSMPVVVNTGKIARLGDPLIRFCPDHISACKLMTEDNELVKHYDNIRTFAAYKDLHHMFLSDEYLEGIAKYSKPSHDGFTFKDFVDTLAHIGVFSFITYAPLHLSVDACGKYELPVFPDDIGIAVQHRITKLDSDLRQSRQFGVHRTVKDWYSPDFARVVAVVRQLHGSDPCESRGGEQTSEDKGNDVELQLRRQCAHQLSTLMYHIMIKELEIHPDYCLATLQCGDRQQPLGRSLLYYQLRHIPWLPYEECVYKSGEQLRSDGVWQVALPIALENDIGYSCTLFKRLDAQVKNELLLPKKSYDLLEILDFLCAKCGKADIESRHSTETQTDTSQWLQHWTDAPTLHRLNHSFSKEYFDSILFNEPGVLRRIIASIYNGLYRAMQEDCLFALRVRTTFHCRNLVVVFASYFKSPGSPKKPMLCTSKDPKLAIYKSIIGCEGLAVLTEDYAEFPELTGFWKALGIKQIISVEETLRILDGVTNENVCEHLETVFECIIHLYNVMDKVTFIRTIWKRECIPVTCVYADMFLCGQEGSTRSSRMDRLVAPASGIILARSWDSGSIIQKFPLDPKLGIWVASRPVVGLLYSNTSQYLKRYSTDGNLNVDDMWERVLKTLGASEFKDYCQLQCVAGSTVAQCPWPMNSYLLVALLPYVNHYLKHRMIDQYDLCCQRILYLLHRIAIVITTSEVMMVYQYRKGDVLAKSARLSGESFVHCEGIGTMKIYAVVDTMPEHFAYTADVISSAQNAAKNGKLKSLPASFFVNLAKVLLVDPAASPKDINRRFMETNEHERMLGEFMCTVYEMIRSQPKDAVDVFVKGNSNGPSGKCLCADYVAAYPRKPLGSSTTIAAGCNVTGKDTSVKKDSKADADITIKKCEAPKQLTDKVTSDPAAAKKLPLMDGYGSHLDSGDTCLKKVMDPFIYHWLYAPPVGDQFLKKAASNSGLSPAGVNARSATTAKACLPDTKNKEASKSLVPFKCDVAGSAAQTSVPVDVVNKSAQPPSAVMEVTQPVDAADDSTILLRSEVCAPHVEAADAKGDGGNVERSFTPAAKHTNVILTAANDSMHSPLHVEQNIVSVPRKDPTDHGTTVQLYHGRSTSCKEVNKHLAYMLVLSDELRSAVGSVSLYEHIPSSKYVKPTKMNRQLADRMLSKTPVDVQRITAVGYLGEEYVFDLLQVLLKSELDSKKVAISWYNKKAESGLAYDLTIRNTEGEEIFIEVKSSSCANRNYFPVTYNEWCFAQQKGARYEIFRVSGVGLDDVNVYRIVNPYSMWRSGKLKFCLSL</sequence>
<dbReference type="InterPro" id="IPR058210">
    <property type="entry name" value="SACS/Nov_dom"/>
</dbReference>
<evidence type="ECO:0000313" key="4">
    <source>
        <dbReference type="EMBL" id="CDR96128.1"/>
    </source>
</evidence>
<feature type="region of interest" description="Disordered" evidence="2">
    <location>
        <begin position="1"/>
        <end position="112"/>
    </location>
</feature>
<keyword evidence="1" id="KW-0479">Metal-binding</keyword>
<dbReference type="KEGG" id="bbig:BBBOND_0300330"/>
<dbReference type="OrthoDB" id="366121at2759"/>
<dbReference type="GeneID" id="24564669"/>
<evidence type="ECO:0000256" key="1">
    <source>
        <dbReference type="PROSITE-ProRule" id="PRU00325"/>
    </source>
</evidence>
<dbReference type="InterPro" id="IPR024975">
    <property type="entry name" value="NOV_C"/>
</dbReference>
<dbReference type="EMBL" id="LK391709">
    <property type="protein sequence ID" value="CDR96128.1"/>
    <property type="molecule type" value="Genomic_DNA"/>
</dbReference>
<feature type="compositionally biased region" description="Low complexity" evidence="2">
    <location>
        <begin position="834"/>
        <end position="847"/>
    </location>
</feature>
<dbReference type="InterPro" id="IPR036890">
    <property type="entry name" value="HATPase_C_sf"/>
</dbReference>
<keyword evidence="5" id="KW-1185">Reference proteome</keyword>
<dbReference type="PANTHER" id="PTHR32387:SF0">
    <property type="entry name" value="PROTEIN NO VEIN"/>
    <property type="match status" value="1"/>
</dbReference>
<evidence type="ECO:0000259" key="3">
    <source>
        <dbReference type="PROSITE" id="PS50966"/>
    </source>
</evidence>
<protein>
    <recommendedName>
        <fullName evidence="3">SWIM-type domain-containing protein</fullName>
    </recommendedName>
</protein>
<proteinExistence type="predicted"/>